<dbReference type="CDD" id="cd03257">
    <property type="entry name" value="ABC_NikE_OppD_transporters"/>
    <property type="match status" value="2"/>
</dbReference>
<evidence type="ECO:0000256" key="4">
    <source>
        <dbReference type="ARBA" id="ARBA00022840"/>
    </source>
</evidence>
<evidence type="ECO:0000256" key="2">
    <source>
        <dbReference type="ARBA" id="ARBA00022448"/>
    </source>
</evidence>
<dbReference type="InterPro" id="IPR017871">
    <property type="entry name" value="ABC_transporter-like_CS"/>
</dbReference>
<accession>A0A3P3VZJ6</accession>
<dbReference type="InterPro" id="IPR013563">
    <property type="entry name" value="Oligopep_ABC_C"/>
</dbReference>
<dbReference type="InterPro" id="IPR003439">
    <property type="entry name" value="ABC_transporter-like_ATP-bd"/>
</dbReference>
<dbReference type="PANTHER" id="PTHR43776:SF7">
    <property type="entry name" value="D,D-DIPEPTIDE TRANSPORT ATP-BINDING PROTEIN DDPF-RELATED"/>
    <property type="match status" value="1"/>
</dbReference>
<keyword evidence="3" id="KW-0547">Nucleotide-binding</keyword>
<evidence type="ECO:0000313" key="6">
    <source>
        <dbReference type="EMBL" id="RRJ88232.1"/>
    </source>
</evidence>
<comment type="similarity">
    <text evidence="1">Belongs to the ABC transporter superfamily.</text>
</comment>
<dbReference type="SUPFAM" id="SSF52540">
    <property type="entry name" value="P-loop containing nucleoside triphosphate hydrolases"/>
    <property type="match status" value="2"/>
</dbReference>
<evidence type="ECO:0000313" key="7">
    <source>
        <dbReference type="Proteomes" id="UP000274391"/>
    </source>
</evidence>
<dbReference type="Proteomes" id="UP000274391">
    <property type="component" value="Unassembled WGS sequence"/>
</dbReference>
<protein>
    <submittedName>
        <fullName evidence="6">ABC transporter ATP-binding protein</fullName>
    </submittedName>
</protein>
<keyword evidence="7" id="KW-1185">Reference proteome</keyword>
<dbReference type="PROSITE" id="PS00211">
    <property type="entry name" value="ABC_TRANSPORTER_1"/>
    <property type="match status" value="2"/>
</dbReference>
<dbReference type="PROSITE" id="PS50893">
    <property type="entry name" value="ABC_TRANSPORTER_2"/>
    <property type="match status" value="2"/>
</dbReference>
<name>A0A3P3VZJ6_9MICO</name>
<dbReference type="RefSeq" id="WP_124969312.1">
    <property type="nucleotide sequence ID" value="NZ_RQVS01000002.1"/>
</dbReference>
<dbReference type="PANTHER" id="PTHR43776">
    <property type="entry name" value="TRANSPORT ATP-BINDING PROTEIN"/>
    <property type="match status" value="1"/>
</dbReference>
<dbReference type="AlphaFoldDB" id="A0A3P3VZJ6"/>
<dbReference type="InterPro" id="IPR027417">
    <property type="entry name" value="P-loop_NTPase"/>
</dbReference>
<gene>
    <name evidence="6" type="ORF">EG850_01960</name>
</gene>
<dbReference type="InterPro" id="IPR050319">
    <property type="entry name" value="ABC_transp_ATP-bind"/>
</dbReference>
<dbReference type="Pfam" id="PF00005">
    <property type="entry name" value="ABC_tran"/>
    <property type="match status" value="2"/>
</dbReference>
<dbReference type="Gene3D" id="3.40.50.300">
    <property type="entry name" value="P-loop containing nucleotide triphosphate hydrolases"/>
    <property type="match status" value="2"/>
</dbReference>
<proteinExistence type="inferred from homology"/>
<dbReference type="GO" id="GO:0055085">
    <property type="term" value="P:transmembrane transport"/>
    <property type="evidence" value="ECO:0007669"/>
    <property type="project" value="UniProtKB-ARBA"/>
</dbReference>
<evidence type="ECO:0000259" key="5">
    <source>
        <dbReference type="PROSITE" id="PS50893"/>
    </source>
</evidence>
<keyword evidence="2" id="KW-0813">Transport</keyword>
<dbReference type="InterPro" id="IPR003593">
    <property type="entry name" value="AAA+_ATPase"/>
</dbReference>
<dbReference type="OrthoDB" id="3169708at2"/>
<dbReference type="SMART" id="SM00382">
    <property type="entry name" value="AAA"/>
    <property type="match status" value="2"/>
</dbReference>
<dbReference type="Pfam" id="PF08352">
    <property type="entry name" value="oligo_HPY"/>
    <property type="match status" value="2"/>
</dbReference>
<dbReference type="GO" id="GO:0005524">
    <property type="term" value="F:ATP binding"/>
    <property type="evidence" value="ECO:0007669"/>
    <property type="project" value="UniProtKB-KW"/>
</dbReference>
<sequence>MTRQIRIRGLAVDGPDGRSFVSEIDASIPVGGTVALIGESGSGKTLSAKTLVGLLPDGFTGRGLLDIDDEQIDLRDGGGDWRKVRGGLVTLVLQDPFTSLSPVHRIGPQIGWTLDAHEPTLTDSARAQRIRDALVEVRLDPSVARSYPHELSGGMRQRAAIAAALAASPRLLIADEPTTALDASNQSEILDLLDRLKRERGLGVLLITHDLGMVRDRSDEVLVMNAGEVVERGATDAVLANPQDDYTRSLISADPLMAIRTGGLTALATAAVAATEVPVLAAHGLEKSFGDRQVLRGVDLTAHAGEIVGIVGESGSGKTTLVRCIAGLAAEDAGTISFSGHAVRPGRADRKPEQAQIVFQDPYSSLNPTFTVGQTLAEALSVAGRPRTDAVELLARVGLDESFLERRPARLSGGQRQRVAIARALAVRPQLLICDESVSALDVSVQARILNLLRELRDELNLAIVLISHDLGVVLSTADRVLVLRDGQVVEEGRTQQVFAEPQHPYTQTLLAAALGSDHQEEPS</sequence>
<dbReference type="EMBL" id="RQVS01000002">
    <property type="protein sequence ID" value="RRJ88232.1"/>
    <property type="molecule type" value="Genomic_DNA"/>
</dbReference>
<comment type="caution">
    <text evidence="6">The sequence shown here is derived from an EMBL/GenBank/DDBJ whole genome shotgun (WGS) entry which is preliminary data.</text>
</comment>
<feature type="domain" description="ABC transporter" evidence="5">
    <location>
        <begin position="280"/>
        <end position="511"/>
    </location>
</feature>
<dbReference type="GO" id="GO:0015833">
    <property type="term" value="P:peptide transport"/>
    <property type="evidence" value="ECO:0007669"/>
    <property type="project" value="InterPro"/>
</dbReference>
<evidence type="ECO:0000256" key="1">
    <source>
        <dbReference type="ARBA" id="ARBA00005417"/>
    </source>
</evidence>
<reference evidence="6 7" key="1">
    <citation type="submission" date="2018-11" db="EMBL/GenBank/DDBJ databases">
        <title>YIM 102482-1 draft genome.</title>
        <authorList>
            <person name="Li G."/>
            <person name="Jiang Y."/>
        </authorList>
    </citation>
    <scope>NUCLEOTIDE SEQUENCE [LARGE SCALE GENOMIC DNA]</scope>
    <source>
        <strain evidence="6 7">YIM 102482-1</strain>
    </source>
</reference>
<dbReference type="GO" id="GO:0016887">
    <property type="term" value="F:ATP hydrolysis activity"/>
    <property type="evidence" value="ECO:0007669"/>
    <property type="project" value="InterPro"/>
</dbReference>
<evidence type="ECO:0000256" key="3">
    <source>
        <dbReference type="ARBA" id="ARBA00022741"/>
    </source>
</evidence>
<keyword evidence="4 6" id="KW-0067">ATP-binding</keyword>
<organism evidence="6 7">
    <name type="scientific">Gulosibacter macacae</name>
    <dbReference type="NCBI Taxonomy" id="2488791"/>
    <lineage>
        <taxon>Bacteria</taxon>
        <taxon>Bacillati</taxon>
        <taxon>Actinomycetota</taxon>
        <taxon>Actinomycetes</taxon>
        <taxon>Micrococcales</taxon>
        <taxon>Microbacteriaceae</taxon>
        <taxon>Gulosibacter</taxon>
    </lineage>
</organism>
<feature type="domain" description="ABC transporter" evidence="5">
    <location>
        <begin position="5"/>
        <end position="251"/>
    </location>
</feature>